<dbReference type="Proteomes" id="UP000245207">
    <property type="component" value="Unassembled WGS sequence"/>
</dbReference>
<protein>
    <submittedName>
        <fullName evidence="1">Uncharacterized protein</fullName>
    </submittedName>
</protein>
<keyword evidence="2" id="KW-1185">Reference proteome</keyword>
<organism evidence="1 2">
    <name type="scientific">Artemisia annua</name>
    <name type="common">Sweet wormwood</name>
    <dbReference type="NCBI Taxonomy" id="35608"/>
    <lineage>
        <taxon>Eukaryota</taxon>
        <taxon>Viridiplantae</taxon>
        <taxon>Streptophyta</taxon>
        <taxon>Embryophyta</taxon>
        <taxon>Tracheophyta</taxon>
        <taxon>Spermatophyta</taxon>
        <taxon>Magnoliopsida</taxon>
        <taxon>eudicotyledons</taxon>
        <taxon>Gunneridae</taxon>
        <taxon>Pentapetalae</taxon>
        <taxon>asterids</taxon>
        <taxon>campanulids</taxon>
        <taxon>Asterales</taxon>
        <taxon>Asteraceae</taxon>
        <taxon>Asteroideae</taxon>
        <taxon>Anthemideae</taxon>
        <taxon>Artemisiinae</taxon>
        <taxon>Artemisia</taxon>
    </lineage>
</organism>
<evidence type="ECO:0000313" key="1">
    <source>
        <dbReference type="EMBL" id="PWA51024.1"/>
    </source>
</evidence>
<dbReference type="AlphaFoldDB" id="A0A2U1LPX4"/>
<proteinExistence type="predicted"/>
<name>A0A2U1LPX4_ARTAN</name>
<comment type="caution">
    <text evidence="1">The sequence shown here is derived from an EMBL/GenBank/DDBJ whole genome shotgun (WGS) entry which is preliminary data.</text>
</comment>
<reference evidence="1 2" key="1">
    <citation type="journal article" date="2018" name="Mol. Plant">
        <title>The genome of Artemisia annua provides insight into the evolution of Asteraceae family and artemisinin biosynthesis.</title>
        <authorList>
            <person name="Shen Q."/>
            <person name="Zhang L."/>
            <person name="Liao Z."/>
            <person name="Wang S."/>
            <person name="Yan T."/>
            <person name="Shi P."/>
            <person name="Liu M."/>
            <person name="Fu X."/>
            <person name="Pan Q."/>
            <person name="Wang Y."/>
            <person name="Lv Z."/>
            <person name="Lu X."/>
            <person name="Zhang F."/>
            <person name="Jiang W."/>
            <person name="Ma Y."/>
            <person name="Chen M."/>
            <person name="Hao X."/>
            <person name="Li L."/>
            <person name="Tang Y."/>
            <person name="Lv G."/>
            <person name="Zhou Y."/>
            <person name="Sun X."/>
            <person name="Brodelius P.E."/>
            <person name="Rose J.K.C."/>
            <person name="Tang K."/>
        </authorList>
    </citation>
    <scope>NUCLEOTIDE SEQUENCE [LARGE SCALE GENOMIC DNA]</scope>
    <source>
        <strain evidence="2">cv. Huhao1</strain>
        <tissue evidence="1">Leaf</tissue>
    </source>
</reference>
<accession>A0A2U1LPX4</accession>
<evidence type="ECO:0000313" key="2">
    <source>
        <dbReference type="Proteomes" id="UP000245207"/>
    </source>
</evidence>
<dbReference type="EMBL" id="PKPP01008311">
    <property type="protein sequence ID" value="PWA51024.1"/>
    <property type="molecule type" value="Genomic_DNA"/>
</dbReference>
<sequence>MAGNTSNNNDPEKGIYALIKDTDNFQQGLYDKPMPCFGTMPRFSILETISGRILGNVKVLLPLQFLMFTDMTVIVIAGDGMFSYLVQCSNDPIFLADLV</sequence>
<gene>
    <name evidence="1" type="ORF">CTI12_AA467050</name>
</gene>